<organism evidence="3 4">
    <name type="scientific">Neotamlana laminarinivorans</name>
    <dbReference type="NCBI Taxonomy" id="2883124"/>
    <lineage>
        <taxon>Bacteria</taxon>
        <taxon>Pseudomonadati</taxon>
        <taxon>Bacteroidota</taxon>
        <taxon>Flavobacteriia</taxon>
        <taxon>Flavobacteriales</taxon>
        <taxon>Flavobacteriaceae</taxon>
        <taxon>Neotamlana</taxon>
    </lineage>
</organism>
<reference evidence="3" key="1">
    <citation type="submission" date="2021-10" db="EMBL/GenBank/DDBJ databases">
        <title>Tamlana sargassums sp. nov., and Tamlana laminarinivorans sp. nov., two new bacteria isolated from the brown alga.</title>
        <authorList>
            <person name="Li J."/>
        </authorList>
    </citation>
    <scope>NUCLEOTIDE SEQUENCE</scope>
    <source>
        <strain evidence="3">PT2-4</strain>
    </source>
</reference>
<gene>
    <name evidence="3" type="ORF">LG649_07225</name>
</gene>
<evidence type="ECO:0000259" key="2">
    <source>
        <dbReference type="Pfam" id="PF12969"/>
    </source>
</evidence>
<dbReference type="InterPro" id="IPR024618">
    <property type="entry name" value="DUF3857"/>
</dbReference>
<dbReference type="SUPFAM" id="SSF54001">
    <property type="entry name" value="Cysteine proteinases"/>
    <property type="match status" value="1"/>
</dbReference>
<dbReference type="Pfam" id="PF12969">
    <property type="entry name" value="DUF3857"/>
    <property type="match status" value="1"/>
</dbReference>
<dbReference type="Gene3D" id="3.10.620.30">
    <property type="match status" value="1"/>
</dbReference>
<feature type="signal peptide" evidence="1">
    <location>
        <begin position="1"/>
        <end position="20"/>
    </location>
</feature>
<evidence type="ECO:0000256" key="1">
    <source>
        <dbReference type="SAM" id="SignalP"/>
    </source>
</evidence>
<keyword evidence="4" id="KW-1185">Reference proteome</keyword>
<dbReference type="Proteomes" id="UP001139199">
    <property type="component" value="Unassembled WGS sequence"/>
</dbReference>
<dbReference type="EMBL" id="JAJAPW010000003">
    <property type="protein sequence ID" value="MCB4798629.1"/>
    <property type="molecule type" value="Genomic_DNA"/>
</dbReference>
<keyword evidence="1" id="KW-0732">Signal</keyword>
<feature type="domain" description="DUF3857" evidence="2">
    <location>
        <begin position="57"/>
        <end position="209"/>
    </location>
</feature>
<sequence>MVKLKTFSCLLFLVASLSFSQENLQSSYNIPNHLTTSANAVIRLNDINISINAVDAVTITEKRIVTVLNENGNSSVNAYSGYDKYYKIKKIEAFIYDASGKEVEHYKKKDFIDHSAVDGGTLYSDSRVLYMGYTPVNYPYTVEFTCEIETSNSAGIPSWMPMESYYLSVENSKYNLIDNANLGLRFKEKFFEGYNINSNTSTNALNYSLENVKALKPEDLSPTFSEFTPKVMVAVDQFQFYGYKGKAKNWLEFGDWVNTALLQGRDVVSDETKQKILELTNGVSDPIEKAKIVFDFVQNNTRYISVQVGIGGVQPIPALEVDQLKYGDCKGLTNYTKALLNVVGVTSYYSVVEAGKDIIGFEPDFASLAQGNHIILAIPKENNDLIWVDCTSQIHPFNFIGDFTDNRNVLMVKPNGSEIVRTTVYSDTLNLQKTNATIKLNANGSISANLNIKTKGTQYDNRFYIERQASKDIIEYYKETWDYVNNLEVDTYNFTNNKNDVEFTETLNLTARDYASLNGNRVFFPLNAFNKNTFVPKRYASRKLPVDIQRGYLDEDEFVYEIPKGYEIEAIPEAVEITNKYGVYNISAKKEGDNIVYKRKLLIKSGRYNKQEYTAYRDFRKQVAKNDNAKIVLKKAI</sequence>
<dbReference type="Gene3D" id="2.60.40.3140">
    <property type="match status" value="1"/>
</dbReference>
<feature type="chain" id="PRO_5040994702" evidence="1">
    <location>
        <begin position="21"/>
        <end position="637"/>
    </location>
</feature>
<comment type="caution">
    <text evidence="3">The sequence shown here is derived from an EMBL/GenBank/DDBJ whole genome shotgun (WGS) entry which is preliminary data.</text>
</comment>
<name>A0A9X1L3N0_9FLAO</name>
<evidence type="ECO:0000313" key="3">
    <source>
        <dbReference type="EMBL" id="MCB4798629.1"/>
    </source>
</evidence>
<protein>
    <submittedName>
        <fullName evidence="3">DUF3857 domain-containing protein</fullName>
    </submittedName>
</protein>
<accession>A0A9X1L3N0</accession>
<evidence type="ECO:0000313" key="4">
    <source>
        <dbReference type="Proteomes" id="UP001139199"/>
    </source>
</evidence>
<dbReference type="InterPro" id="IPR038765">
    <property type="entry name" value="Papain-like_cys_pep_sf"/>
</dbReference>
<dbReference type="Gene3D" id="2.60.120.1130">
    <property type="match status" value="1"/>
</dbReference>
<dbReference type="AlphaFoldDB" id="A0A9X1L3N0"/>
<dbReference type="RefSeq" id="WP_226542801.1">
    <property type="nucleotide sequence ID" value="NZ_JAJAPW010000003.1"/>
</dbReference>
<proteinExistence type="predicted"/>